<dbReference type="CDD" id="cd11798">
    <property type="entry name" value="SH3_DNMBP_C1"/>
    <property type="match status" value="1"/>
</dbReference>
<comment type="subcellular location">
    <subcellularLocation>
        <location evidence="1">Cell junction</location>
    </subcellularLocation>
    <subcellularLocation>
        <location evidence="2">Golgi apparatus</location>
        <location evidence="2">Golgi stack</location>
    </subcellularLocation>
</comment>
<dbReference type="GO" id="GO:0070161">
    <property type="term" value="C:anchoring junction"/>
    <property type="evidence" value="ECO:0007669"/>
    <property type="project" value="UniProtKB-SubCell"/>
</dbReference>
<reference evidence="14" key="2">
    <citation type="submission" date="2004-02" db="EMBL/GenBank/DDBJ databases">
        <authorList>
            <consortium name="Genoscope"/>
            <consortium name="Whitehead Institute Centre for Genome Research"/>
        </authorList>
    </citation>
    <scope>NUCLEOTIDE SEQUENCE</scope>
</reference>
<feature type="region of interest" description="Disordered" evidence="10">
    <location>
        <begin position="123"/>
        <end position="142"/>
    </location>
</feature>
<dbReference type="PROSITE" id="PS50010">
    <property type="entry name" value="DH_2"/>
    <property type="match status" value="1"/>
</dbReference>
<keyword evidence="5" id="KW-0344">Guanine-nucleotide releasing factor</keyword>
<dbReference type="InterPro" id="IPR035899">
    <property type="entry name" value="DBL_dom_sf"/>
</dbReference>
<feature type="coiled-coil region" evidence="9">
    <location>
        <begin position="956"/>
        <end position="992"/>
    </location>
</feature>
<evidence type="ECO:0000256" key="2">
    <source>
        <dbReference type="ARBA" id="ARBA00004348"/>
    </source>
</evidence>
<dbReference type="FunFam" id="2.30.30.40:FF:000066">
    <property type="entry name" value="dynamin-binding protein isoform X1"/>
    <property type="match status" value="1"/>
</dbReference>
<dbReference type="Pfam" id="PF14604">
    <property type="entry name" value="SH3_9"/>
    <property type="match status" value="1"/>
</dbReference>
<feature type="compositionally biased region" description="Basic and acidic residues" evidence="10">
    <location>
        <begin position="1266"/>
        <end position="1286"/>
    </location>
</feature>
<dbReference type="InterPro" id="IPR001331">
    <property type="entry name" value="GDS_CDC24_CS"/>
</dbReference>
<dbReference type="Pfam" id="PF00621">
    <property type="entry name" value="RhoGEF"/>
    <property type="match status" value="1"/>
</dbReference>
<reference evidence="14" key="1">
    <citation type="journal article" date="2004" name="Nature">
        <title>Genome duplication in the teleost fish Tetraodon nigroviridis reveals the early vertebrate proto-karyotype.</title>
        <authorList>
            <person name="Jaillon O."/>
            <person name="Aury J.-M."/>
            <person name="Brunet F."/>
            <person name="Petit J.-L."/>
            <person name="Stange-Thomann N."/>
            <person name="Mauceli E."/>
            <person name="Bouneau L."/>
            <person name="Fischer C."/>
            <person name="Ozouf-Costaz C."/>
            <person name="Bernot A."/>
            <person name="Nicaud S."/>
            <person name="Jaffe D."/>
            <person name="Fisher S."/>
            <person name="Lutfalla G."/>
            <person name="Dossat C."/>
            <person name="Segurens B."/>
            <person name="Dasilva C."/>
            <person name="Salanoubat M."/>
            <person name="Levy M."/>
            <person name="Boudet N."/>
            <person name="Castellano S."/>
            <person name="Anthouard V."/>
            <person name="Jubin C."/>
            <person name="Castelli V."/>
            <person name="Katinka M."/>
            <person name="Vacherie B."/>
            <person name="Biemont C."/>
            <person name="Skalli Z."/>
            <person name="Cattolico L."/>
            <person name="Poulain J."/>
            <person name="De Berardinis V."/>
            <person name="Cruaud C."/>
            <person name="Duprat S."/>
            <person name="Brottier P."/>
            <person name="Coutanceau J.-P."/>
            <person name="Gouzy J."/>
            <person name="Parra G."/>
            <person name="Lardier G."/>
            <person name="Chapple C."/>
            <person name="McKernan K.J."/>
            <person name="McEwan P."/>
            <person name="Bosak S."/>
            <person name="Kellis M."/>
            <person name="Volff J.-N."/>
            <person name="Guigo R."/>
            <person name="Zody M.C."/>
            <person name="Mesirov J."/>
            <person name="Lindblad-Toh K."/>
            <person name="Birren B."/>
            <person name="Nusbaum C."/>
            <person name="Kahn D."/>
            <person name="Robinson-Rechavi M."/>
            <person name="Laudet V."/>
            <person name="Schachter V."/>
            <person name="Quetier F."/>
            <person name="Saurin W."/>
            <person name="Scarpelli C."/>
            <person name="Wincker P."/>
            <person name="Lander E.S."/>
            <person name="Weissenbach J."/>
            <person name="Roest Crollius H."/>
        </authorList>
    </citation>
    <scope>NUCLEOTIDE SEQUENCE [LARGE SCALE GENOMIC DNA]</scope>
</reference>
<feature type="region of interest" description="Disordered" evidence="10">
    <location>
        <begin position="1221"/>
        <end position="1343"/>
    </location>
</feature>
<dbReference type="PROSITE" id="PS00741">
    <property type="entry name" value="DH_1"/>
    <property type="match status" value="1"/>
</dbReference>
<feature type="domain" description="SH3" evidence="11">
    <location>
        <begin position="1346"/>
        <end position="1409"/>
    </location>
</feature>
<evidence type="ECO:0000259" key="11">
    <source>
        <dbReference type="PROSITE" id="PS50002"/>
    </source>
</evidence>
<feature type="compositionally biased region" description="Basic and acidic residues" evidence="10">
    <location>
        <begin position="178"/>
        <end position="259"/>
    </location>
</feature>
<dbReference type="InterPro" id="IPR051492">
    <property type="entry name" value="Dynamin-Rho_GEF"/>
</dbReference>
<dbReference type="SMART" id="SM00721">
    <property type="entry name" value="BAR"/>
    <property type="match status" value="1"/>
</dbReference>
<feature type="region of interest" description="Disordered" evidence="10">
    <location>
        <begin position="357"/>
        <end position="380"/>
    </location>
</feature>
<protein>
    <recommendedName>
        <fullName evidence="3">Dynamin-binding protein</fullName>
    </recommendedName>
    <alternativeName>
        <fullName evidence="7">Scaffold protein Tuba</fullName>
    </alternativeName>
</protein>
<dbReference type="OrthoDB" id="27823at2759"/>
<feature type="region of interest" description="Disordered" evidence="10">
    <location>
        <begin position="1069"/>
        <end position="1098"/>
    </location>
</feature>
<evidence type="ECO:0000256" key="4">
    <source>
        <dbReference type="ARBA" id="ARBA00022443"/>
    </source>
</evidence>
<evidence type="ECO:0000256" key="1">
    <source>
        <dbReference type="ARBA" id="ARBA00004282"/>
    </source>
</evidence>
<dbReference type="InterPro" id="IPR035820">
    <property type="entry name" value="DNMBP_SH3_C1"/>
</dbReference>
<evidence type="ECO:0000256" key="10">
    <source>
        <dbReference type="SAM" id="MobiDB-lite"/>
    </source>
</evidence>
<dbReference type="InterPro" id="IPR036028">
    <property type="entry name" value="SH3-like_dom_sf"/>
</dbReference>
<dbReference type="FunFam" id="1.20.900.10:FF:000023">
    <property type="entry name" value="dynamin-binding protein isoform X2"/>
    <property type="match status" value="1"/>
</dbReference>
<feature type="compositionally biased region" description="Low complexity" evidence="10">
    <location>
        <begin position="1234"/>
        <end position="1244"/>
    </location>
</feature>
<dbReference type="PROSITE" id="PS51021">
    <property type="entry name" value="BAR"/>
    <property type="match status" value="1"/>
</dbReference>
<feature type="region of interest" description="Disordered" evidence="10">
    <location>
        <begin position="1176"/>
        <end position="1208"/>
    </location>
</feature>
<evidence type="ECO:0000313" key="14">
    <source>
        <dbReference type="EMBL" id="CAG12598.1"/>
    </source>
</evidence>
<evidence type="ECO:0000256" key="8">
    <source>
        <dbReference type="PROSITE-ProRule" id="PRU00192"/>
    </source>
</evidence>
<feature type="compositionally biased region" description="Polar residues" evidence="10">
    <location>
        <begin position="1254"/>
        <end position="1263"/>
    </location>
</feature>
<dbReference type="EMBL" id="CAAE01015106">
    <property type="protein sequence ID" value="CAG12598.1"/>
    <property type="molecule type" value="Genomic_DNA"/>
</dbReference>
<feature type="compositionally biased region" description="Acidic residues" evidence="10">
    <location>
        <begin position="1332"/>
        <end position="1343"/>
    </location>
</feature>
<keyword evidence="9" id="KW-0175">Coiled coil</keyword>
<dbReference type="PROSITE" id="PS50002">
    <property type="entry name" value="SH3"/>
    <property type="match status" value="2"/>
</dbReference>
<dbReference type="PANTHER" id="PTHR22834">
    <property type="entry name" value="NUCLEAR FUSION PROTEIN FUS2"/>
    <property type="match status" value="1"/>
</dbReference>
<dbReference type="CDD" id="cd00160">
    <property type="entry name" value="RhoGEF"/>
    <property type="match status" value="1"/>
</dbReference>
<feature type="region of interest" description="Disordered" evidence="10">
    <location>
        <begin position="546"/>
        <end position="581"/>
    </location>
</feature>
<dbReference type="SUPFAM" id="SSF48065">
    <property type="entry name" value="DBL homology domain (DH-domain)"/>
    <property type="match status" value="1"/>
</dbReference>
<evidence type="ECO:0000256" key="3">
    <source>
        <dbReference type="ARBA" id="ARBA00018186"/>
    </source>
</evidence>
<dbReference type="InterPro" id="IPR004148">
    <property type="entry name" value="BAR_dom"/>
</dbReference>
<keyword evidence="4 8" id="KW-0728">SH3 domain</keyword>
<evidence type="ECO:0000256" key="9">
    <source>
        <dbReference type="SAM" id="Coils"/>
    </source>
</evidence>
<dbReference type="SUPFAM" id="SSF103657">
    <property type="entry name" value="BAR/IMD domain-like"/>
    <property type="match status" value="1"/>
</dbReference>
<dbReference type="GO" id="GO:0005085">
    <property type="term" value="F:guanyl-nucleotide exchange factor activity"/>
    <property type="evidence" value="ECO:0007669"/>
    <property type="project" value="UniProtKB-KW"/>
</dbReference>
<organism evidence="14">
    <name type="scientific">Tetraodon nigroviridis</name>
    <name type="common">Spotted green pufferfish</name>
    <name type="synonym">Chelonodon nigroviridis</name>
    <dbReference type="NCBI Taxonomy" id="99883"/>
    <lineage>
        <taxon>Eukaryota</taxon>
        <taxon>Metazoa</taxon>
        <taxon>Chordata</taxon>
        <taxon>Craniata</taxon>
        <taxon>Vertebrata</taxon>
        <taxon>Euteleostomi</taxon>
        <taxon>Actinopterygii</taxon>
        <taxon>Neopterygii</taxon>
        <taxon>Teleostei</taxon>
        <taxon>Neoteleostei</taxon>
        <taxon>Acanthomorphata</taxon>
        <taxon>Eupercaria</taxon>
        <taxon>Tetraodontiformes</taxon>
        <taxon>Tetradontoidea</taxon>
        <taxon>Tetraodontidae</taxon>
        <taxon>Tetraodon</taxon>
    </lineage>
</organism>
<dbReference type="Pfam" id="PF03114">
    <property type="entry name" value="BAR"/>
    <property type="match status" value="1"/>
</dbReference>
<evidence type="ECO:0000256" key="6">
    <source>
        <dbReference type="ARBA" id="ARBA00022949"/>
    </source>
</evidence>
<gene>
    <name evidence="14" type="ORF">GSTENG00034970001</name>
</gene>
<feature type="compositionally biased region" description="Low complexity" evidence="10">
    <location>
        <begin position="561"/>
        <end position="572"/>
    </location>
</feature>
<feature type="compositionally biased region" description="Basic and acidic residues" evidence="10">
    <location>
        <begin position="128"/>
        <end position="142"/>
    </location>
</feature>
<feature type="region of interest" description="Disordered" evidence="10">
    <location>
        <begin position="393"/>
        <end position="440"/>
    </location>
</feature>
<evidence type="ECO:0000259" key="12">
    <source>
        <dbReference type="PROSITE" id="PS50010"/>
    </source>
</evidence>
<evidence type="ECO:0000256" key="5">
    <source>
        <dbReference type="ARBA" id="ARBA00022658"/>
    </source>
</evidence>
<name>Q4RG84_TETNG</name>
<dbReference type="CDD" id="cd07589">
    <property type="entry name" value="BAR_DNMBP"/>
    <property type="match status" value="1"/>
</dbReference>
<dbReference type="InterPro" id="IPR001452">
    <property type="entry name" value="SH3_domain"/>
</dbReference>
<feature type="region of interest" description="Disordered" evidence="10">
    <location>
        <begin position="488"/>
        <end position="512"/>
    </location>
</feature>
<proteinExistence type="predicted"/>
<dbReference type="GO" id="GO:0035556">
    <property type="term" value="P:intracellular signal transduction"/>
    <property type="evidence" value="ECO:0007669"/>
    <property type="project" value="InterPro"/>
</dbReference>
<dbReference type="Gene3D" id="1.20.1270.60">
    <property type="entry name" value="Arfaptin homology (AH) domain/BAR domain"/>
    <property type="match status" value="1"/>
</dbReference>
<dbReference type="PANTHER" id="PTHR22834:SF19">
    <property type="entry name" value="DYNAMIN-BINDING PROTEIN"/>
    <property type="match status" value="1"/>
</dbReference>
<accession>Q4RG84</accession>
<dbReference type="SMART" id="SM00326">
    <property type="entry name" value="SH3"/>
    <property type="match status" value="2"/>
</dbReference>
<keyword evidence="6" id="KW-0965">Cell junction</keyword>
<comment type="caution">
    <text evidence="14">The sequence shown here is derived from an EMBL/GenBank/DDBJ whole genome shotgun (WGS) entry which is preliminary data.</text>
</comment>
<dbReference type="Gene3D" id="2.30.30.40">
    <property type="entry name" value="SH3 Domains"/>
    <property type="match status" value="2"/>
</dbReference>
<feature type="domain" description="DH" evidence="12">
    <location>
        <begin position="584"/>
        <end position="767"/>
    </location>
</feature>
<feature type="region of interest" description="Disordered" evidence="10">
    <location>
        <begin position="177"/>
        <end position="318"/>
    </location>
</feature>
<dbReference type="Gene3D" id="1.20.900.10">
    <property type="entry name" value="Dbl homology (DH) domain"/>
    <property type="match status" value="1"/>
</dbReference>
<feature type="compositionally biased region" description="Basic and acidic residues" evidence="10">
    <location>
        <begin position="488"/>
        <end position="500"/>
    </location>
</feature>
<feature type="domain" description="BAR" evidence="13">
    <location>
        <begin position="833"/>
        <end position="1039"/>
    </location>
</feature>
<evidence type="ECO:0000256" key="7">
    <source>
        <dbReference type="ARBA" id="ARBA00032587"/>
    </source>
</evidence>
<dbReference type="SUPFAM" id="SSF50044">
    <property type="entry name" value="SH3-domain"/>
    <property type="match status" value="2"/>
</dbReference>
<dbReference type="CDD" id="cd12141">
    <property type="entry name" value="SH3_DNMBP_C2"/>
    <property type="match status" value="1"/>
</dbReference>
<sequence length="1410" mass="163810">MKSPVVYGNPLMFSPVDWNYTAGPPIRKGKSLEELGDAGWARERERALHLQQLQQLQQVQLQQQQVGYHGYAAVPPGQPQGPVLLTRPSDPPLGCPMPVHGGLMLPGGLVPPQVHVPAQWPVQWGGHPGREHNDGQTAAEKNHQRRDVYFHPGSEDGHLDVRISEWKGKHCFYQGPEDYGHQDYRNVARDPVDNGFRTDEELEERRRGDNRVEENHHYSERYDRSHRDREEYDSREKNRRRDYYDRQYDEYDESREHPHYSSRKHQKSDRREQESYNSEYEDYYDRHRDSYKDSGHYSDQDRDYYESRESRHYREDERCRRRRDDAYYDDYEDQRYYSDHYAEDRYASREYDYRERGTYNKCSGGTYSRRRRQYDSEPETHCGYREREHYNRYKHTGDNRRDGEYDYKREHCERRPADHRNRDTQGGRKGEHSDYNSRERCRDLRSLSVDSSYEEYPKKHSKTHCEEWVEQQNKKLALREMHSYEDPITYHHSDEQEKGYESSAGSTRSKRGVKPVYVGSLDRNSFYRKTAPSSVQKAQFATTMRKHKEMTLLSSQPKPLDSAAASDSSPSAGTEDPEQRMLEKRSKVIEELLQTEQDYVKDLQMCVVEIIEPLQKKQLKNVDFDGLFGNIGSVIDLSQRLLDALQETDFIGKTFLDFKAELEEVYKIYCQNHDDAISLLESYEKEESIQRHVLQCLERLRAMYREWGKTNYINLGSFLIKPVQRVMRYPLLLMELLGATPESHPDRPELTKALQAVKEINVNINEYKRRKDLVVKYRKGDEDTFIEKISKLSMHSIIKKSNRVSSHLKHLTGISPQVADWFQLRSPEKRQETSLTDLSAFQIKDEAFDEAEKKFRLQERLIKSFIRDISLYVQHIRESVSVKVLAAISFCDIYTERSILDPERFQRAHRCISDKQFTQFKERTEVLVINPLTQLLLMFAGPHKLIQKRFDKLLDYDNCKERAERLKDRRIQEELQVARNNYEALNAQLLDELPKFHTTAEELLTGCVRAFAQAQKDFMKTTLGELKPLLQFSTKAGKGGNLIAQFQEEYDKILQLLQGFSFCPENLPPATSTKKPFEKKTLEKQTSKKQLAGPPNCSVQTDEQRAALLVRYGPEKLFQAERNFNAAQDLDVSIQEGDLVGVIKQQDPMGSNSRWLIDNGVAKGFVYSSFLKPYNPRRSQSDVSIESQSSNESGYGGSSPVFSRQNSNSTLTFNQDTATVSFSTSQPAGPSSPHPSLDSSSSRRSQPRDAANADSGQSSVKSSPRNHRDFPDRTLRSSSSHRDAYDGSHASPSSPPEPSLGSGRPQRYGHAEKNQWRNGDPGGRRPAYSQDEPMEPEAEGSEGELDCQQIYYALYSFKARCSNELSISANQRLRILEFQDMNGNSDWWLGEADGRRGYVPSNYIRKSEYT</sequence>
<feature type="compositionally biased region" description="Basic and acidic residues" evidence="10">
    <location>
        <begin position="1075"/>
        <end position="1086"/>
    </location>
</feature>
<dbReference type="GO" id="GO:0060271">
    <property type="term" value="P:cilium assembly"/>
    <property type="evidence" value="ECO:0007669"/>
    <property type="project" value="TreeGrafter"/>
</dbReference>
<feature type="domain" description="SH3" evidence="11">
    <location>
        <begin position="1113"/>
        <end position="1176"/>
    </location>
</feature>
<feature type="compositionally biased region" description="Low complexity" evidence="10">
    <location>
        <begin position="1181"/>
        <end position="1193"/>
    </location>
</feature>
<dbReference type="GO" id="GO:0005795">
    <property type="term" value="C:Golgi stack"/>
    <property type="evidence" value="ECO:0007669"/>
    <property type="project" value="UniProtKB-SubCell"/>
</dbReference>
<dbReference type="SMART" id="SM00325">
    <property type="entry name" value="RhoGEF"/>
    <property type="match status" value="1"/>
</dbReference>
<dbReference type="KEGG" id="tng:GSTEN00034970G001"/>
<dbReference type="InterPro" id="IPR000219">
    <property type="entry name" value="DH_dom"/>
</dbReference>
<evidence type="ECO:0000259" key="13">
    <source>
        <dbReference type="PROSITE" id="PS51021"/>
    </source>
</evidence>
<dbReference type="FunFam" id="2.30.30.40:FF:000084">
    <property type="entry name" value="dynamin-binding protein isoform X1"/>
    <property type="match status" value="1"/>
</dbReference>
<feature type="compositionally biased region" description="Basic and acidic residues" evidence="10">
    <location>
        <begin position="283"/>
        <end position="318"/>
    </location>
</feature>
<dbReference type="InterPro" id="IPR027267">
    <property type="entry name" value="AH/BAR_dom_sf"/>
</dbReference>